<feature type="compositionally biased region" description="Polar residues" evidence="6">
    <location>
        <begin position="306"/>
        <end position="318"/>
    </location>
</feature>
<dbReference type="GO" id="GO:0016020">
    <property type="term" value="C:membrane"/>
    <property type="evidence" value="ECO:0007669"/>
    <property type="project" value="UniProtKB-SubCell"/>
</dbReference>
<keyword evidence="10" id="KW-1185">Reference proteome</keyword>
<proteinExistence type="inferred from homology"/>
<dbReference type="EMBL" id="JAGMUV010000001">
    <property type="protein sequence ID" value="KAH7176227.1"/>
    <property type="molecule type" value="Genomic_DNA"/>
</dbReference>
<dbReference type="AlphaFoldDB" id="A0A9P9FU29"/>
<evidence type="ECO:0000256" key="5">
    <source>
        <dbReference type="ARBA" id="ARBA00038359"/>
    </source>
</evidence>
<feature type="transmembrane region" description="Helical" evidence="7">
    <location>
        <begin position="174"/>
        <end position="198"/>
    </location>
</feature>
<dbReference type="OrthoDB" id="3923077at2759"/>
<reference evidence="9" key="1">
    <citation type="journal article" date="2021" name="Nat. Commun.">
        <title>Genetic determinants of endophytism in the Arabidopsis root mycobiome.</title>
        <authorList>
            <person name="Mesny F."/>
            <person name="Miyauchi S."/>
            <person name="Thiergart T."/>
            <person name="Pickel B."/>
            <person name="Atanasova L."/>
            <person name="Karlsson M."/>
            <person name="Huettel B."/>
            <person name="Barry K.W."/>
            <person name="Haridas S."/>
            <person name="Chen C."/>
            <person name="Bauer D."/>
            <person name="Andreopoulos W."/>
            <person name="Pangilinan J."/>
            <person name="LaButti K."/>
            <person name="Riley R."/>
            <person name="Lipzen A."/>
            <person name="Clum A."/>
            <person name="Drula E."/>
            <person name="Henrissat B."/>
            <person name="Kohler A."/>
            <person name="Grigoriev I.V."/>
            <person name="Martin F.M."/>
            <person name="Hacquard S."/>
        </authorList>
    </citation>
    <scope>NUCLEOTIDE SEQUENCE</scope>
    <source>
        <strain evidence="9">MPI-CAGE-AT-0147</strain>
    </source>
</reference>
<evidence type="ECO:0000256" key="6">
    <source>
        <dbReference type="SAM" id="MobiDB-lite"/>
    </source>
</evidence>
<feature type="transmembrane region" description="Helical" evidence="7">
    <location>
        <begin position="92"/>
        <end position="117"/>
    </location>
</feature>
<feature type="transmembrane region" description="Helical" evidence="7">
    <location>
        <begin position="129"/>
        <end position="149"/>
    </location>
</feature>
<name>A0A9P9FU29_9HYPO</name>
<dbReference type="PANTHER" id="PTHR33048">
    <property type="entry name" value="PTH11-LIKE INTEGRAL MEMBRANE PROTEIN (AFU_ORTHOLOGUE AFUA_5G11245)"/>
    <property type="match status" value="1"/>
</dbReference>
<evidence type="ECO:0000256" key="7">
    <source>
        <dbReference type="SAM" id="Phobius"/>
    </source>
</evidence>
<gene>
    <name evidence="9" type="ORF">EDB81DRAFT_897363</name>
</gene>
<dbReference type="InterPro" id="IPR049326">
    <property type="entry name" value="Rhodopsin_dom_fungi"/>
</dbReference>
<comment type="caution">
    <text evidence="9">The sequence shown here is derived from an EMBL/GenBank/DDBJ whole genome shotgun (WGS) entry which is preliminary data.</text>
</comment>
<evidence type="ECO:0000259" key="8">
    <source>
        <dbReference type="Pfam" id="PF20684"/>
    </source>
</evidence>
<organism evidence="9 10">
    <name type="scientific">Dactylonectria macrodidyma</name>
    <dbReference type="NCBI Taxonomy" id="307937"/>
    <lineage>
        <taxon>Eukaryota</taxon>
        <taxon>Fungi</taxon>
        <taxon>Dikarya</taxon>
        <taxon>Ascomycota</taxon>
        <taxon>Pezizomycotina</taxon>
        <taxon>Sordariomycetes</taxon>
        <taxon>Hypocreomycetidae</taxon>
        <taxon>Hypocreales</taxon>
        <taxon>Nectriaceae</taxon>
        <taxon>Dactylonectria</taxon>
    </lineage>
</organism>
<evidence type="ECO:0000256" key="1">
    <source>
        <dbReference type="ARBA" id="ARBA00004141"/>
    </source>
</evidence>
<evidence type="ECO:0000256" key="3">
    <source>
        <dbReference type="ARBA" id="ARBA00022989"/>
    </source>
</evidence>
<feature type="transmembrane region" description="Helical" evidence="7">
    <location>
        <begin position="52"/>
        <end position="72"/>
    </location>
</feature>
<protein>
    <recommendedName>
        <fullName evidence="8">Rhodopsin domain-containing protein</fullName>
    </recommendedName>
</protein>
<comment type="similarity">
    <text evidence="5">Belongs to the SAT4 family.</text>
</comment>
<keyword evidence="3 7" id="KW-1133">Transmembrane helix</keyword>
<comment type="subcellular location">
    <subcellularLocation>
        <location evidence="1">Membrane</location>
        <topology evidence="1">Multi-pass membrane protein</topology>
    </subcellularLocation>
</comment>
<feature type="region of interest" description="Disordered" evidence="6">
    <location>
        <begin position="301"/>
        <end position="324"/>
    </location>
</feature>
<evidence type="ECO:0000313" key="10">
    <source>
        <dbReference type="Proteomes" id="UP000738349"/>
    </source>
</evidence>
<dbReference type="Pfam" id="PF20684">
    <property type="entry name" value="Fung_rhodopsin"/>
    <property type="match status" value="1"/>
</dbReference>
<accession>A0A9P9FU29</accession>
<evidence type="ECO:0000256" key="4">
    <source>
        <dbReference type="ARBA" id="ARBA00023136"/>
    </source>
</evidence>
<dbReference type="InterPro" id="IPR052337">
    <property type="entry name" value="SAT4-like"/>
</dbReference>
<keyword evidence="2 7" id="KW-0812">Transmembrane</keyword>
<evidence type="ECO:0000313" key="9">
    <source>
        <dbReference type="EMBL" id="KAH7176227.1"/>
    </source>
</evidence>
<feature type="transmembrane region" description="Helical" evidence="7">
    <location>
        <begin position="210"/>
        <end position="227"/>
    </location>
</feature>
<feature type="transmembrane region" description="Helical" evidence="7">
    <location>
        <begin position="13"/>
        <end position="32"/>
    </location>
</feature>
<keyword evidence="4 7" id="KW-0472">Membrane</keyword>
<dbReference type="PANTHER" id="PTHR33048:SF129">
    <property type="entry name" value="INTEGRAL MEMBRANE PROTEIN-RELATED"/>
    <property type="match status" value="1"/>
</dbReference>
<evidence type="ECO:0000256" key="2">
    <source>
        <dbReference type="ARBA" id="ARBA00022692"/>
    </source>
</evidence>
<feature type="domain" description="Rhodopsin" evidence="8">
    <location>
        <begin position="35"/>
        <end position="274"/>
    </location>
</feature>
<feature type="transmembrane region" description="Helical" evidence="7">
    <location>
        <begin position="247"/>
        <end position="269"/>
    </location>
</feature>
<dbReference type="Proteomes" id="UP000738349">
    <property type="component" value="Unassembled WGS sequence"/>
</dbReference>
<sequence length="324" mass="36271">MGKSSPQDDDTDIGPRTLAILLAGFVLCLLLYASRIYTHLVPKRRLKTPDFLISLAVVLEIPVLVLLGLAITKGLGRPSYYISPEAKTEIKYYQFWLSVLAIWVAYLARMSTACLLLQFDPSIQWRIVLYAFIFIQIAAPFSFNLAQFLRCSPLHAMWEHMPDAKCWTQVQSNFFFYIVVIGTAAVSDATFAIMPILFIWKLSRPRIERVLVIILMAMGLCALATVIVRSVNTGRRGSTKDAMRNTIFVITMCRVEDFILIAAACAPFLKGPLERCIHSRFGVPVFHNVPRDLSLIRSSPHGAGGNSSNSMQADCSSESWEERG</sequence>